<sequence length="460" mass="49686">MSTLIVDARVQDIARRFLPESVEIEILDPSQRRFATERAIVGEVLGAVSLSGQKKALKAALSDGPFAKLEIFELDPDEPRGFSDSIIQLLLGELKSARRDIGEARMAAAQLRSESMGTKARLREIENLLYSLGNPQISNALTWQPTGKMLSLTAGQSVSQLLPINAVGLTAIDLWFPEVVMPMIEEFSVVLQDSSGRIYPTQVASPDMGLETGWLRFNLPEPIEGIGRDCHLRIEMADEGRLSLGLSQAVPDPIFRANGETGPLADEALALRAWQSLGGVRLPSCSPTISGNQAVSITESRFIPASSFPEPEVFSLPFQASDHVSTAHWEKEDAILVHPSRTGAVCAILRDVDMAGLSHISALVTVGHSRAPNLNFAIGVAPHGVVDEDGFWQRRMGPWVTGLPARGWAQAHCIPVEPITGRADLLLAVSLAADVPNDLSWGLFRGFRISRGILSDGGNS</sequence>
<proteinExistence type="predicted"/>
<dbReference type="InterPro" id="IPR046184">
    <property type="entry name" value="DUF6212"/>
</dbReference>
<evidence type="ECO:0000313" key="1">
    <source>
        <dbReference type="EMBL" id="SMO97825.1"/>
    </source>
</evidence>
<dbReference type="RefSeq" id="WP_142664868.1">
    <property type="nucleotide sequence ID" value="NZ_FXTK01000031.1"/>
</dbReference>
<organism evidence="1 2">
    <name type="scientific">Paracoccus laeviglucosivorans</name>
    <dbReference type="NCBI Taxonomy" id="1197861"/>
    <lineage>
        <taxon>Bacteria</taxon>
        <taxon>Pseudomonadati</taxon>
        <taxon>Pseudomonadota</taxon>
        <taxon>Alphaproteobacteria</taxon>
        <taxon>Rhodobacterales</taxon>
        <taxon>Paracoccaceae</taxon>
        <taxon>Paracoccus</taxon>
    </lineage>
</organism>
<gene>
    <name evidence="1" type="ORF">SAMN06265221_1311</name>
</gene>
<name>A0A521FNP0_9RHOB</name>
<reference evidence="1 2" key="1">
    <citation type="submission" date="2017-05" db="EMBL/GenBank/DDBJ databases">
        <authorList>
            <person name="Varghese N."/>
            <person name="Submissions S."/>
        </authorList>
    </citation>
    <scope>NUCLEOTIDE SEQUENCE [LARGE SCALE GENOMIC DNA]</scope>
    <source>
        <strain evidence="1 2">DSM 100094</strain>
    </source>
</reference>
<keyword evidence="2" id="KW-1185">Reference proteome</keyword>
<dbReference type="Proteomes" id="UP000319014">
    <property type="component" value="Unassembled WGS sequence"/>
</dbReference>
<evidence type="ECO:0000313" key="2">
    <source>
        <dbReference type="Proteomes" id="UP000319014"/>
    </source>
</evidence>
<dbReference type="Pfam" id="PF19717">
    <property type="entry name" value="DUF6212"/>
    <property type="match status" value="1"/>
</dbReference>
<dbReference type="AlphaFoldDB" id="A0A521FNP0"/>
<accession>A0A521FNP0</accession>
<dbReference type="EMBL" id="FXTK01000031">
    <property type="protein sequence ID" value="SMO97825.1"/>
    <property type="molecule type" value="Genomic_DNA"/>
</dbReference>
<protein>
    <submittedName>
        <fullName evidence="1">Uncharacterized protein</fullName>
    </submittedName>
</protein>
<dbReference type="OrthoDB" id="7757113at2"/>